<evidence type="ECO:0000256" key="2">
    <source>
        <dbReference type="ARBA" id="ARBA00023015"/>
    </source>
</evidence>
<accession>A0A6I8W4V1</accession>
<dbReference type="PANTHER" id="PTHR10985">
    <property type="entry name" value="BASIC HELIX-LOOP-HELIX TRANSCRIPTION FACTOR, HES-RELATED"/>
    <property type="match status" value="1"/>
</dbReference>
<dbReference type="InterPro" id="IPR036638">
    <property type="entry name" value="HLH_DNA-bd_sf"/>
</dbReference>
<keyword evidence="3" id="KW-0804">Transcription</keyword>
<dbReference type="SMR" id="A0A6I8W4V1"/>
<dbReference type="GO" id="GO:0005634">
    <property type="term" value="C:nucleus"/>
    <property type="evidence" value="ECO:0007669"/>
    <property type="project" value="UniProtKB-SubCell"/>
</dbReference>
<dbReference type="PROSITE" id="PS50888">
    <property type="entry name" value="BHLH"/>
    <property type="match status" value="1"/>
</dbReference>
<accession>Q29G34</accession>
<dbReference type="SMART" id="SM00353">
    <property type="entry name" value="HLH"/>
    <property type="match status" value="1"/>
</dbReference>
<sequence length="217" mass="24295">MQPRLLSEWLSEIGADLSEKRCSASATASATAATATWALTVSLCKNGVQFGAKSTATLAKSTYIPNEMKRNQIFRGGYVEQGLSRSSEYRKVMKPLLERKRRARINNCLDELKIIIADLAHMETTGLNKLEKADILELAVHLLQEQRACSSSQLSGPVAHQQRLEAESYWGGFRQCAVQVSSFLQHHDKALSDQFNEFLQQILPAKPAPEPPLWRPW</sequence>
<reference evidence="7 8" key="1">
    <citation type="submission" date="2025-04" db="UniProtKB">
        <authorList>
            <consortium name="RefSeq"/>
        </authorList>
    </citation>
    <scope>IDENTIFICATION</scope>
    <source>
        <strain evidence="7 8">MV-25-SWS-2005</strain>
        <tissue evidence="7 8">Whole body</tissue>
    </source>
</reference>
<evidence type="ECO:0000256" key="4">
    <source>
        <dbReference type="ARBA" id="ARBA00023242"/>
    </source>
</evidence>
<evidence type="ECO:0000313" key="8">
    <source>
        <dbReference type="RefSeq" id="XP_033238377.1"/>
    </source>
</evidence>
<feature type="domain" description="BHLH" evidence="5">
    <location>
        <begin position="89"/>
        <end position="146"/>
    </location>
</feature>
<proteinExistence type="predicted"/>
<evidence type="ECO:0000313" key="6">
    <source>
        <dbReference type="Proteomes" id="UP000001819"/>
    </source>
</evidence>
<dbReference type="Pfam" id="PF00010">
    <property type="entry name" value="HLH"/>
    <property type="match status" value="1"/>
</dbReference>
<name>A0A6I8W4V1_DROPS</name>
<evidence type="ECO:0000256" key="3">
    <source>
        <dbReference type="ARBA" id="ARBA00023163"/>
    </source>
</evidence>
<gene>
    <name evidence="7 8" type="primary">Hesr</name>
</gene>
<keyword evidence="6" id="KW-1185">Reference proteome</keyword>
<dbReference type="InterPro" id="IPR011598">
    <property type="entry name" value="bHLH_dom"/>
</dbReference>
<dbReference type="AlphaFoldDB" id="A0A6I8W4V1"/>
<evidence type="ECO:0000256" key="1">
    <source>
        <dbReference type="ARBA" id="ARBA00004123"/>
    </source>
</evidence>
<dbReference type="RefSeq" id="XP_033238376.1">
    <property type="nucleotide sequence ID" value="XM_033382485.1"/>
</dbReference>
<dbReference type="KEGG" id="dpo:4814220"/>
<dbReference type="Proteomes" id="UP000001819">
    <property type="component" value="Chromosome X"/>
</dbReference>
<comment type="subcellular location">
    <subcellularLocation>
        <location evidence="1">Nucleus</location>
    </subcellularLocation>
</comment>
<dbReference type="InterPro" id="IPR050370">
    <property type="entry name" value="HES_HEY"/>
</dbReference>
<keyword evidence="4" id="KW-0539">Nucleus</keyword>
<dbReference type="GO" id="GO:0046983">
    <property type="term" value="F:protein dimerization activity"/>
    <property type="evidence" value="ECO:0007669"/>
    <property type="project" value="InterPro"/>
</dbReference>
<organism evidence="6 7">
    <name type="scientific">Drosophila pseudoobscura pseudoobscura</name>
    <name type="common">Fruit fly</name>
    <dbReference type="NCBI Taxonomy" id="46245"/>
    <lineage>
        <taxon>Eukaryota</taxon>
        <taxon>Metazoa</taxon>
        <taxon>Ecdysozoa</taxon>
        <taxon>Arthropoda</taxon>
        <taxon>Hexapoda</taxon>
        <taxon>Insecta</taxon>
        <taxon>Pterygota</taxon>
        <taxon>Neoptera</taxon>
        <taxon>Endopterygota</taxon>
        <taxon>Diptera</taxon>
        <taxon>Brachycera</taxon>
        <taxon>Muscomorpha</taxon>
        <taxon>Ephydroidea</taxon>
        <taxon>Drosophilidae</taxon>
        <taxon>Drosophila</taxon>
        <taxon>Sophophora</taxon>
    </lineage>
</organism>
<protein>
    <submittedName>
        <fullName evidence="7 8">Transcription factor HES-2</fullName>
    </submittedName>
</protein>
<evidence type="ECO:0000313" key="7">
    <source>
        <dbReference type="RefSeq" id="XP_033238376.1"/>
    </source>
</evidence>
<dbReference type="Gene3D" id="4.10.280.10">
    <property type="entry name" value="Helix-loop-helix DNA-binding domain"/>
    <property type="match status" value="1"/>
</dbReference>
<dbReference type="RefSeq" id="XP_033238377.1">
    <property type="nucleotide sequence ID" value="XM_033382486.1"/>
</dbReference>
<dbReference type="SUPFAM" id="SSF47459">
    <property type="entry name" value="HLH, helix-loop-helix DNA-binding domain"/>
    <property type="match status" value="1"/>
</dbReference>
<evidence type="ECO:0000259" key="5">
    <source>
        <dbReference type="PROSITE" id="PS50888"/>
    </source>
</evidence>
<keyword evidence="2" id="KW-0805">Transcription regulation</keyword>
<dbReference type="OMA" id="ERYWSGF"/>